<keyword evidence="1" id="KW-0812">Transmembrane</keyword>
<comment type="caution">
    <text evidence="3">The sequence shown here is derived from an EMBL/GenBank/DDBJ whole genome shotgun (WGS) entry which is preliminary data.</text>
</comment>
<protein>
    <submittedName>
        <fullName evidence="3">YcxB family protein</fullName>
    </submittedName>
</protein>
<gene>
    <name evidence="3" type="ORF">NSA58_11965</name>
</gene>
<name>A0A9X2MC08_9FIRM</name>
<sequence length="175" mass="20390">MIINYSNSYEDYKKAYEGVFKVSRNTKCIGIALVFFAMYLFYSGYLDEISQFYIIEMTDYLKAILIIVTVYIICCFVINKSLKSKVDKEINALLTLRPTLIGERTLEINDEHIIVTNNKERTEQRIKGIDNIKEVDGSIILYIGKLSPVHIIPCSSFVNEEEKDKFLSYFKHIKR</sequence>
<dbReference type="InterPro" id="IPR025588">
    <property type="entry name" value="YcxB-like_C"/>
</dbReference>
<dbReference type="Pfam" id="PF14317">
    <property type="entry name" value="YcxB"/>
    <property type="match status" value="1"/>
</dbReference>
<feature type="domain" description="YcxB-like C-terminal" evidence="2">
    <location>
        <begin position="108"/>
        <end position="167"/>
    </location>
</feature>
<accession>A0A9X2MC08</accession>
<dbReference type="RefSeq" id="WP_074078654.1">
    <property type="nucleotide sequence ID" value="NZ_JANKBY010000151.1"/>
</dbReference>
<reference evidence="3" key="1">
    <citation type="submission" date="2022-07" db="EMBL/GenBank/DDBJ databases">
        <title>Enhanced cultured diversity of the mouse gut microbiota enables custom-made synthetic communities.</title>
        <authorList>
            <person name="Afrizal A."/>
        </authorList>
    </citation>
    <scope>NUCLEOTIDE SEQUENCE</scope>
    <source>
        <strain evidence="3">DSM 29186</strain>
    </source>
</reference>
<evidence type="ECO:0000313" key="4">
    <source>
        <dbReference type="Proteomes" id="UP001140817"/>
    </source>
</evidence>
<keyword evidence="1" id="KW-1133">Transmembrane helix</keyword>
<organism evidence="3 4">
    <name type="scientific">Terrisporobacter muris</name>
    <dbReference type="NCBI Taxonomy" id="2963284"/>
    <lineage>
        <taxon>Bacteria</taxon>
        <taxon>Bacillati</taxon>
        <taxon>Bacillota</taxon>
        <taxon>Clostridia</taxon>
        <taxon>Peptostreptococcales</taxon>
        <taxon>Peptostreptococcaceae</taxon>
        <taxon>Terrisporobacter</taxon>
    </lineage>
</organism>
<evidence type="ECO:0000256" key="1">
    <source>
        <dbReference type="SAM" id="Phobius"/>
    </source>
</evidence>
<evidence type="ECO:0000259" key="2">
    <source>
        <dbReference type="Pfam" id="PF14317"/>
    </source>
</evidence>
<keyword evidence="1" id="KW-0472">Membrane</keyword>
<dbReference type="EMBL" id="JANKBY010000151">
    <property type="protein sequence ID" value="MCR1823504.1"/>
    <property type="molecule type" value="Genomic_DNA"/>
</dbReference>
<feature type="transmembrane region" description="Helical" evidence="1">
    <location>
        <begin position="60"/>
        <end position="78"/>
    </location>
</feature>
<proteinExistence type="predicted"/>
<keyword evidence="4" id="KW-1185">Reference proteome</keyword>
<dbReference type="Proteomes" id="UP001140817">
    <property type="component" value="Unassembled WGS sequence"/>
</dbReference>
<feature type="transmembrane region" description="Helical" evidence="1">
    <location>
        <begin position="28"/>
        <end position="45"/>
    </location>
</feature>
<evidence type="ECO:0000313" key="3">
    <source>
        <dbReference type="EMBL" id="MCR1823504.1"/>
    </source>
</evidence>
<dbReference type="AlphaFoldDB" id="A0A9X2MC08"/>